<reference evidence="2" key="1">
    <citation type="submission" date="2018-05" db="EMBL/GenBank/DDBJ databases">
        <title>Draft genome of Mucuna pruriens seed.</title>
        <authorList>
            <person name="Nnadi N.E."/>
            <person name="Vos R."/>
            <person name="Hasami M.H."/>
            <person name="Devisetty U.K."/>
            <person name="Aguiy J.C."/>
        </authorList>
    </citation>
    <scope>NUCLEOTIDE SEQUENCE [LARGE SCALE GENOMIC DNA]</scope>
    <source>
        <strain evidence="2">JCA_2017</strain>
    </source>
</reference>
<proteinExistence type="predicted"/>
<dbReference type="PANTHER" id="PTHR11439">
    <property type="entry name" value="GAG-POL-RELATED RETROTRANSPOSON"/>
    <property type="match status" value="1"/>
</dbReference>
<dbReference type="OrthoDB" id="125808at2759"/>
<comment type="caution">
    <text evidence="2">The sequence shown here is derived from an EMBL/GenBank/DDBJ whole genome shotgun (WGS) entry which is preliminary data.</text>
</comment>
<protein>
    <recommendedName>
        <fullName evidence="1">Reverse transcriptase Ty1/copia-type domain-containing protein</fullName>
    </recommendedName>
</protein>
<feature type="non-terminal residue" evidence="2">
    <location>
        <position position="1"/>
    </location>
</feature>
<dbReference type="EMBL" id="QJKJ01003891">
    <property type="protein sequence ID" value="RDX96423.1"/>
    <property type="molecule type" value="Genomic_DNA"/>
</dbReference>
<evidence type="ECO:0000313" key="3">
    <source>
        <dbReference type="Proteomes" id="UP000257109"/>
    </source>
</evidence>
<organism evidence="2 3">
    <name type="scientific">Mucuna pruriens</name>
    <name type="common">Velvet bean</name>
    <name type="synonym">Dolichos pruriens</name>
    <dbReference type="NCBI Taxonomy" id="157652"/>
    <lineage>
        <taxon>Eukaryota</taxon>
        <taxon>Viridiplantae</taxon>
        <taxon>Streptophyta</taxon>
        <taxon>Embryophyta</taxon>
        <taxon>Tracheophyta</taxon>
        <taxon>Spermatophyta</taxon>
        <taxon>Magnoliopsida</taxon>
        <taxon>eudicotyledons</taxon>
        <taxon>Gunneridae</taxon>
        <taxon>Pentapetalae</taxon>
        <taxon>rosids</taxon>
        <taxon>fabids</taxon>
        <taxon>Fabales</taxon>
        <taxon>Fabaceae</taxon>
        <taxon>Papilionoideae</taxon>
        <taxon>50 kb inversion clade</taxon>
        <taxon>NPAAA clade</taxon>
        <taxon>indigoferoid/millettioid clade</taxon>
        <taxon>Phaseoleae</taxon>
        <taxon>Mucuna</taxon>
    </lineage>
</organism>
<accession>A0A371H1A9</accession>
<dbReference type="Pfam" id="PF07727">
    <property type="entry name" value="RVT_2"/>
    <property type="match status" value="1"/>
</dbReference>
<name>A0A371H1A9_MUCPR</name>
<evidence type="ECO:0000259" key="1">
    <source>
        <dbReference type="Pfam" id="PF07727"/>
    </source>
</evidence>
<sequence length="279" mass="31422">MANLKCLSLPPRFEKLGSNKVCRLKKSLYGLKQSLRAWFEQFGTVVKGLGCIQSQVDHMFYKHSANCKIAILILGDSLELKGLKERLAEVFEMKELGPLKYFLGIEFEDQWKQPAETEDGGHRKASTTGGKANIFISHTSRHSPFTVSMDPMIYEESPGKELLYKNRCHLQVETYTDVYWVGSIINQRSTSGYCTFVGGNVVSWTSKKHSVVARSTKEAEFRAVGHGIRGIVGGNVELKYNSPPIKLYCDKSAISISHNPVLHDRISMWKLTRTSSGRR</sequence>
<dbReference type="CDD" id="cd09272">
    <property type="entry name" value="RNase_HI_RT_Ty1"/>
    <property type="match status" value="1"/>
</dbReference>
<gene>
    <name evidence="2" type="ORF">CR513_20928</name>
</gene>
<dbReference type="Proteomes" id="UP000257109">
    <property type="component" value="Unassembled WGS sequence"/>
</dbReference>
<feature type="domain" description="Reverse transcriptase Ty1/copia-type" evidence="1">
    <location>
        <begin position="10"/>
        <end position="109"/>
    </location>
</feature>
<dbReference type="InterPro" id="IPR013103">
    <property type="entry name" value="RVT_2"/>
</dbReference>
<dbReference type="AlphaFoldDB" id="A0A371H1A9"/>
<keyword evidence="3" id="KW-1185">Reference proteome</keyword>
<dbReference type="PANTHER" id="PTHR11439:SF440">
    <property type="entry name" value="INTEGRASE CATALYTIC DOMAIN-CONTAINING PROTEIN"/>
    <property type="match status" value="1"/>
</dbReference>
<evidence type="ECO:0000313" key="2">
    <source>
        <dbReference type="EMBL" id="RDX96423.1"/>
    </source>
</evidence>